<dbReference type="PANTHER" id="PTHR46558">
    <property type="entry name" value="TRACRIPTIONAL REGULATORY PROTEIN-RELATED-RELATED"/>
    <property type="match status" value="1"/>
</dbReference>
<reference evidence="4 5" key="1">
    <citation type="submission" date="2019-01" db="EMBL/GenBank/DDBJ databases">
        <title>Egibacter rhizosphaerae EGI 80759T.</title>
        <authorList>
            <person name="Chen D.-D."/>
            <person name="Tian Y."/>
            <person name="Jiao J.-Y."/>
            <person name="Zhang X.-T."/>
            <person name="Zhang Y.-G."/>
            <person name="Zhang Y."/>
            <person name="Xiao M."/>
            <person name="Shu W.-S."/>
            <person name="Li W.-J."/>
        </authorList>
    </citation>
    <scope>NUCLEOTIDE SEQUENCE [LARGE SCALE GENOMIC DNA]</scope>
    <source>
        <strain evidence="4 5">EGI 80759</strain>
    </source>
</reference>
<proteinExistence type="predicted"/>
<protein>
    <submittedName>
        <fullName evidence="4">XRE family transcriptional regulator</fullName>
    </submittedName>
</protein>
<evidence type="ECO:0000313" key="4">
    <source>
        <dbReference type="EMBL" id="QBI19380.1"/>
    </source>
</evidence>
<evidence type="ECO:0000259" key="3">
    <source>
        <dbReference type="PROSITE" id="PS50943"/>
    </source>
</evidence>
<dbReference type="SMART" id="SM00530">
    <property type="entry name" value="HTH_XRE"/>
    <property type="match status" value="1"/>
</dbReference>
<dbReference type="RefSeq" id="WP_131154377.1">
    <property type="nucleotide sequence ID" value="NZ_CP036402.1"/>
</dbReference>
<keyword evidence="5" id="KW-1185">Reference proteome</keyword>
<dbReference type="InterPro" id="IPR010982">
    <property type="entry name" value="Lambda_DNA-bd_dom_sf"/>
</dbReference>
<dbReference type="EMBL" id="CP036402">
    <property type="protein sequence ID" value="QBI19380.1"/>
    <property type="molecule type" value="Genomic_DNA"/>
</dbReference>
<dbReference type="PANTHER" id="PTHR46558:SF4">
    <property type="entry name" value="DNA-BIDING PHAGE PROTEIN"/>
    <property type="match status" value="1"/>
</dbReference>
<dbReference type="SUPFAM" id="SSF47413">
    <property type="entry name" value="lambda repressor-like DNA-binding domains"/>
    <property type="match status" value="1"/>
</dbReference>
<evidence type="ECO:0000313" key="5">
    <source>
        <dbReference type="Proteomes" id="UP000291469"/>
    </source>
</evidence>
<accession>A0A411YDX8</accession>
<dbReference type="OrthoDB" id="9801008at2"/>
<feature type="region of interest" description="Disordered" evidence="2">
    <location>
        <begin position="1"/>
        <end position="21"/>
    </location>
</feature>
<organism evidence="4 5">
    <name type="scientific">Egibacter rhizosphaerae</name>
    <dbReference type="NCBI Taxonomy" id="1670831"/>
    <lineage>
        <taxon>Bacteria</taxon>
        <taxon>Bacillati</taxon>
        <taxon>Actinomycetota</taxon>
        <taxon>Nitriliruptoria</taxon>
        <taxon>Egibacterales</taxon>
        <taxon>Egibacteraceae</taxon>
        <taxon>Egibacter</taxon>
    </lineage>
</organism>
<gene>
    <name evidence="4" type="ORF">ER308_07345</name>
</gene>
<feature type="domain" description="HTH cro/C1-type" evidence="3">
    <location>
        <begin position="13"/>
        <end position="67"/>
    </location>
</feature>
<dbReference type="InterPro" id="IPR001387">
    <property type="entry name" value="Cro/C1-type_HTH"/>
</dbReference>
<dbReference type="AlphaFoldDB" id="A0A411YDX8"/>
<keyword evidence="1" id="KW-0238">DNA-binding</keyword>
<dbReference type="PROSITE" id="PS50943">
    <property type="entry name" value="HTH_CROC1"/>
    <property type="match status" value="1"/>
</dbReference>
<evidence type="ECO:0000256" key="1">
    <source>
        <dbReference type="ARBA" id="ARBA00023125"/>
    </source>
</evidence>
<dbReference type="GO" id="GO:0003677">
    <property type="term" value="F:DNA binding"/>
    <property type="evidence" value="ECO:0007669"/>
    <property type="project" value="UniProtKB-KW"/>
</dbReference>
<dbReference type="Gene3D" id="1.10.260.40">
    <property type="entry name" value="lambda repressor-like DNA-binding domains"/>
    <property type="match status" value="1"/>
</dbReference>
<dbReference type="Pfam" id="PF01381">
    <property type="entry name" value="HTH_3"/>
    <property type="match status" value="1"/>
</dbReference>
<evidence type="ECO:0000256" key="2">
    <source>
        <dbReference type="SAM" id="MobiDB-lite"/>
    </source>
</evidence>
<dbReference type="KEGG" id="erz:ER308_07345"/>
<feature type="compositionally biased region" description="Basic and acidic residues" evidence="2">
    <location>
        <begin position="8"/>
        <end position="21"/>
    </location>
</feature>
<name>A0A411YDX8_9ACTN</name>
<sequence length="103" mass="11517">MATLDPKQMGDHIKRARTKKEWSQDALAQRVGVTQQTIHDWESGAHSPRLTHLTAISNALDVSLDELVYGEIDAAARRDRELAEVVTAMNDLKERVERLGGEP</sequence>
<dbReference type="Proteomes" id="UP000291469">
    <property type="component" value="Chromosome"/>
</dbReference>
<dbReference type="CDD" id="cd00093">
    <property type="entry name" value="HTH_XRE"/>
    <property type="match status" value="1"/>
</dbReference>